<protein>
    <submittedName>
        <fullName evidence="2">Uncharacterized protein</fullName>
    </submittedName>
</protein>
<dbReference type="HOGENOM" id="CLU_009683_3_0_1"/>
<gene>
    <name evidence="2" type="ORF">NEQG_02461</name>
</gene>
<feature type="signal peptide" evidence="1">
    <location>
        <begin position="1"/>
        <end position="20"/>
    </location>
</feature>
<evidence type="ECO:0000256" key="1">
    <source>
        <dbReference type="SAM" id="SignalP"/>
    </source>
</evidence>
<dbReference type="VEuPathDB" id="MicrosporidiaDB:NEQG_02461"/>
<proteinExistence type="predicted"/>
<dbReference type="OrthoDB" id="10290081at2759"/>
<organism evidence="2 3">
    <name type="scientific">Nematocida parisii (strain ERTm3)</name>
    <name type="common">Nematode killer fungus</name>
    <dbReference type="NCBI Taxonomy" id="935791"/>
    <lineage>
        <taxon>Eukaryota</taxon>
        <taxon>Fungi</taxon>
        <taxon>Fungi incertae sedis</taxon>
        <taxon>Microsporidia</taxon>
        <taxon>Nematocida</taxon>
    </lineage>
</organism>
<dbReference type="EMBL" id="GL870883">
    <property type="protein sequence ID" value="EIJ87338.1"/>
    <property type="molecule type" value="Genomic_DNA"/>
</dbReference>
<accession>I3EDP1</accession>
<dbReference type="AlphaFoldDB" id="I3EDP1"/>
<dbReference type="Proteomes" id="UP000002872">
    <property type="component" value="Unassembled WGS sequence"/>
</dbReference>
<reference evidence="2" key="1">
    <citation type="submission" date="2011-01" db="EMBL/GenBank/DDBJ databases">
        <title>The Genome Sequence of Nematocida parisii strain ERTm3.</title>
        <authorList>
            <consortium name="The Broad Institute Genome Sequencing Platform"/>
            <consortium name="The Broad Institute Genome Sequencing Center for Infectious Disease"/>
            <person name="Cuomo C."/>
            <person name="Troemel E."/>
            <person name="Young S.K."/>
            <person name="Zeng Q."/>
            <person name="Gargeya S."/>
            <person name="Fitzgerald M."/>
            <person name="Haas B."/>
            <person name="Abouelleil A."/>
            <person name="Alvarado L."/>
            <person name="Arachchi H.M."/>
            <person name="Berlin A."/>
            <person name="Chapman S.B."/>
            <person name="Gearin G."/>
            <person name="Goldberg J."/>
            <person name="Griggs A."/>
            <person name="Gujja S."/>
            <person name="Hansen M."/>
            <person name="Heiman D."/>
            <person name="Howarth C."/>
            <person name="Larimer J."/>
            <person name="Lui A."/>
            <person name="MacDonald P.J.P."/>
            <person name="McCowen C."/>
            <person name="Montmayeur A."/>
            <person name="Murphy C."/>
            <person name="Neiman D."/>
            <person name="Pearson M."/>
            <person name="Priest M."/>
            <person name="Roberts A."/>
            <person name="Saif S."/>
            <person name="Shea T."/>
            <person name="Sisk P."/>
            <person name="Stolte C."/>
            <person name="Sykes S."/>
            <person name="Wortman J."/>
            <person name="Nusbaum C."/>
            <person name="Birren B."/>
        </authorList>
    </citation>
    <scope>NUCLEOTIDE SEQUENCE</scope>
    <source>
        <strain evidence="2">ERTm3</strain>
    </source>
</reference>
<keyword evidence="1" id="KW-0732">Signal</keyword>
<name>I3EDP1_NEMP3</name>
<evidence type="ECO:0000313" key="2">
    <source>
        <dbReference type="EMBL" id="EIJ87338.1"/>
    </source>
</evidence>
<dbReference type="InParanoid" id="I3EDP1"/>
<sequence>MKCLIIKLLLVINHVHTKIALTDIQKIEQVVFDVNNNLVINPDGPLNGLRGYLLDKSGYMHNKRFFSSEIDTFYTMNGSVNSESGQFVCDCVRKKVKDHAYIDIDTDKAKKKYLIRYHTQLIRMFPSAGDNLSISAGRPNALIRFLKSKPVEQYSNYILAALLLLTEHVNISIGADLEKKGEEKLFLKRADGIREYFNLSLALNKKKTDQIWKDYHSETVEVIEFFKMCIEYPLLSPKTVNGFTEPTTYEQFMTGNFLNTPQFLIQSYIYEFIKTKDDYIEFVKAVHTLLSDQMEYADTITRKSPKCKKRKLLERAYKKLFIKKEEFINTKNHLSHIIQLKSAMDENNPLPLVEFIQSLSPTILPLYNRDTKEFVDNENTIYSDCVESSILGMLCWLLYSTEMEKYSTVHLFSPSSDLLMFFKNYSIPSKSVTREMRLDWCRVVSGLSTNEEISYIKEKRNEIRSGLLNIFLIIEEVAGHSSEISEPINYLKKMLSEQQLDKKFNVQSALLQIFRYLSNGRVTEVLCEDLRILNRTDNRPDIFGKFQLICEFSTIFTLDISSGHCSVTLMNSSSTRHIHQIKNELSSIQREYTNPSTYIECIIMQYITVELNKINCSINNTVYIPKKQILHHLSNYKNSVSEIFLFGRISHIYTKTFIVMAFLSYFEGREFPLNDSFVRFTKNIIGSTVLNGRTQRQHIMSVLLFNSCSTIYYTNIQYTFNDFINYEYNPYLVTDILKDILEEKAFSVRTSMGSFKCLLKILAPTAQFYTLLRRETTFYYLSSLISRSSDSLNTLFMAITYVNSIITRDMEFTSSDIYIYWLMHSFEAFSDEPEISHMIYDSINPVEIGCKFKCDGNYMITCGKLWNELRDYKEYFYDEYNIVSTEKYVNIMDKLSCLRTKKANRDKYPFTHYYCNRTNSTCIT</sequence>
<feature type="chain" id="PRO_5003670555" evidence="1">
    <location>
        <begin position="21"/>
        <end position="924"/>
    </location>
</feature>
<evidence type="ECO:0000313" key="3">
    <source>
        <dbReference type="Proteomes" id="UP000002872"/>
    </source>
</evidence>
<keyword evidence="3" id="KW-1185">Reference proteome</keyword>